<name>A0A1R4LNP8_VIBR1</name>
<dbReference type="EMBL" id="FULE01000034">
    <property type="protein sequence ID" value="SJN58088.1"/>
    <property type="molecule type" value="Genomic_DNA"/>
</dbReference>
<dbReference type="OrthoDB" id="5872426at2"/>
<dbReference type="STRING" id="1123498.VR7878_02649"/>
<accession>A0A1R4LNP8</accession>
<dbReference type="SUPFAM" id="SSF52266">
    <property type="entry name" value="SGNH hydrolase"/>
    <property type="match status" value="1"/>
</dbReference>
<dbReference type="GO" id="GO:0016788">
    <property type="term" value="F:hydrolase activity, acting on ester bonds"/>
    <property type="evidence" value="ECO:0007669"/>
    <property type="project" value="UniProtKB-ARBA"/>
</dbReference>
<dbReference type="AlphaFoldDB" id="A0A1R4LNP8"/>
<proteinExistence type="predicted"/>
<keyword evidence="2" id="KW-1185">Reference proteome</keyword>
<dbReference type="InterPro" id="IPR036514">
    <property type="entry name" value="SGNH_hydro_sf"/>
</dbReference>
<dbReference type="RefSeq" id="WP_077336592.1">
    <property type="nucleotide sequence ID" value="NZ_FULE01000034.1"/>
</dbReference>
<reference evidence="2" key="1">
    <citation type="submission" date="2017-02" db="EMBL/GenBank/DDBJ databases">
        <authorList>
            <person name="Rodrigo-Torres L."/>
            <person name="Arahal R.D."/>
            <person name="Lucena T."/>
        </authorList>
    </citation>
    <scope>NUCLEOTIDE SEQUENCE [LARGE SCALE GENOMIC DNA]</scope>
    <source>
        <strain evidence="2">CECT 7878</strain>
    </source>
</reference>
<organism evidence="1 2">
    <name type="scientific">Vibrio ruber (strain DSM 16370 / JCM 11486 / BCRC 17186 / CECT 7878 / LMG 23124 / VR1)</name>
    <dbReference type="NCBI Taxonomy" id="1123498"/>
    <lineage>
        <taxon>Bacteria</taxon>
        <taxon>Pseudomonadati</taxon>
        <taxon>Pseudomonadota</taxon>
        <taxon>Gammaproteobacteria</taxon>
        <taxon>Vibrionales</taxon>
        <taxon>Vibrionaceae</taxon>
        <taxon>Vibrio</taxon>
    </lineage>
</organism>
<evidence type="ECO:0000313" key="2">
    <source>
        <dbReference type="Proteomes" id="UP000188276"/>
    </source>
</evidence>
<sequence>MKKIKFLIVLFFLISLLGLLVDAGSDLLLYARKYHLSVSKKNDFINGLPKHLDYQLYSKYYDDNHTLKYRYLPYVGDVIQPGDYGIYKINQLGGREYDYDSSSVKTKKLLVLGASQAFGFYNSSDKTLVTYLSALLPEYEIDNYSSPGQMVSQNLANWQRIHEMTGEYYDLAIIVNGPFDYVTEYNKFITRKNNEIKNQIAFFYLMDLVEKKIDSIMSDSTASIDEYYNKLIPNKIMGDFEDIINYGASLNTRTLIFIPPVVWGNKANVDNIGKNITKNAFLNSAARNLSDLSIKNSNVIDMSNVFDDMDEQFFIDFSAHLTPNGNHLLAKKIVKYIKQIDNENN</sequence>
<protein>
    <recommendedName>
        <fullName evidence="3">SGNH hydrolase-type esterase domain-containing protein</fullName>
    </recommendedName>
</protein>
<dbReference type="Gene3D" id="3.40.50.1110">
    <property type="entry name" value="SGNH hydrolase"/>
    <property type="match status" value="1"/>
</dbReference>
<gene>
    <name evidence="1" type="ORF">VR7878_02649</name>
</gene>
<dbReference type="Proteomes" id="UP000188276">
    <property type="component" value="Unassembled WGS sequence"/>
</dbReference>
<evidence type="ECO:0000313" key="1">
    <source>
        <dbReference type="EMBL" id="SJN58088.1"/>
    </source>
</evidence>
<evidence type="ECO:0008006" key="3">
    <source>
        <dbReference type="Google" id="ProtNLM"/>
    </source>
</evidence>